<keyword evidence="2" id="KW-0547">Nucleotide-binding</keyword>
<dbReference type="PRINTS" id="PR00094">
    <property type="entry name" value="ADENYLTKNASE"/>
</dbReference>
<comment type="similarity">
    <text evidence="4">Belongs to the adenylate kinase family.</text>
</comment>
<proteinExistence type="inferred from homology"/>
<dbReference type="GeneID" id="24918504"/>
<dbReference type="AlphaFoldDB" id="D8LYW4"/>
<keyword evidence="1 4" id="KW-0808">Transferase</keyword>
<dbReference type="InterPro" id="IPR033690">
    <property type="entry name" value="Adenylat_kinase_CS"/>
</dbReference>
<evidence type="ECO:0000313" key="5">
    <source>
        <dbReference type="EMBL" id="CBK21003.2"/>
    </source>
</evidence>
<dbReference type="SUPFAM" id="SSF52540">
    <property type="entry name" value="P-loop containing nucleoside triphosphate hydrolases"/>
    <property type="match status" value="1"/>
</dbReference>
<sequence length="277" mass="31499">MNSLNVGKLRFIIASLKGLSTHELGAELDRLCADQDPISFYSCFFQALNVRKKNILFMGPPGVGVGTCMRIVAPVLLIPSFRSKYIIQKEMQQGTDFGLIAEKYVLRGELIPDDVMIPKIIEVLKQPQYRSGLIMDGFPRTIKQAEALEEFSPVDLAMVFTLPKHLVVKKLMNRRVCPKCNRSYILSEISEGSVHLPAILPQNENLCDDCNVPLVVRSDDNPKIIEARYDIFEERTKPVLEFYREKKILCEFGIKQGVQDLPAILRNILIHFLSKYN</sequence>
<evidence type="ECO:0000313" key="6">
    <source>
        <dbReference type="Proteomes" id="UP000008312"/>
    </source>
</evidence>
<keyword evidence="6" id="KW-1185">Reference proteome</keyword>
<name>D8LYW4_BLAHO</name>
<dbReference type="EMBL" id="FN668640">
    <property type="protein sequence ID" value="CBK21003.2"/>
    <property type="molecule type" value="Genomic_DNA"/>
</dbReference>
<dbReference type="Proteomes" id="UP000008312">
    <property type="component" value="Unassembled WGS sequence"/>
</dbReference>
<dbReference type="RefSeq" id="XP_012895051.1">
    <property type="nucleotide sequence ID" value="XM_013039597.1"/>
</dbReference>
<evidence type="ECO:0000256" key="2">
    <source>
        <dbReference type="ARBA" id="ARBA00022741"/>
    </source>
</evidence>
<dbReference type="HAMAP" id="MF_00235">
    <property type="entry name" value="Adenylate_kinase_Adk"/>
    <property type="match status" value="1"/>
</dbReference>
<dbReference type="PANTHER" id="PTHR23359">
    <property type="entry name" value="NUCLEOTIDE KINASE"/>
    <property type="match status" value="1"/>
</dbReference>
<evidence type="ECO:0000256" key="4">
    <source>
        <dbReference type="RuleBase" id="RU003330"/>
    </source>
</evidence>
<dbReference type="GO" id="GO:0006139">
    <property type="term" value="P:nucleobase-containing compound metabolic process"/>
    <property type="evidence" value="ECO:0007669"/>
    <property type="project" value="InterPro"/>
</dbReference>
<dbReference type="InterPro" id="IPR000850">
    <property type="entry name" value="Adenylat/UMP-CMP_kin"/>
</dbReference>
<protein>
    <submittedName>
        <fullName evidence="5">Uncharacterized protein</fullName>
    </submittedName>
</protein>
<gene>
    <name evidence="5" type="ORF">GSBLH_T00001231001</name>
</gene>
<dbReference type="CDD" id="cd01428">
    <property type="entry name" value="ADK"/>
    <property type="match status" value="1"/>
</dbReference>
<dbReference type="InterPro" id="IPR027417">
    <property type="entry name" value="P-loop_NTPase"/>
</dbReference>
<accession>D8LYW4</accession>
<dbReference type="GO" id="GO:0005524">
    <property type="term" value="F:ATP binding"/>
    <property type="evidence" value="ECO:0007669"/>
    <property type="project" value="InterPro"/>
</dbReference>
<dbReference type="Gene3D" id="3.40.50.300">
    <property type="entry name" value="P-loop containing nucleotide triphosphate hydrolases"/>
    <property type="match status" value="1"/>
</dbReference>
<evidence type="ECO:0000256" key="3">
    <source>
        <dbReference type="ARBA" id="ARBA00022777"/>
    </source>
</evidence>
<dbReference type="InParanoid" id="D8LYW4"/>
<dbReference type="GO" id="GO:0019205">
    <property type="term" value="F:nucleobase-containing compound kinase activity"/>
    <property type="evidence" value="ECO:0007669"/>
    <property type="project" value="InterPro"/>
</dbReference>
<dbReference type="PROSITE" id="PS00113">
    <property type="entry name" value="ADENYLATE_KINASE"/>
    <property type="match status" value="1"/>
</dbReference>
<dbReference type="Pfam" id="PF00406">
    <property type="entry name" value="ADK"/>
    <property type="match status" value="1"/>
</dbReference>
<keyword evidence="3 4" id="KW-0418">Kinase</keyword>
<dbReference type="FunCoup" id="D8LYW4">
    <property type="interactions" value="43"/>
</dbReference>
<evidence type="ECO:0000256" key="1">
    <source>
        <dbReference type="ARBA" id="ARBA00022679"/>
    </source>
</evidence>
<reference evidence="5" key="1">
    <citation type="submission" date="2010-02" db="EMBL/GenBank/DDBJ databases">
        <title>Sequencing and annotation of the Blastocystis hominis genome.</title>
        <authorList>
            <person name="Wincker P."/>
        </authorList>
    </citation>
    <scope>NUCLEOTIDE SEQUENCE</scope>
    <source>
        <strain evidence="5">Singapore isolate B</strain>
    </source>
</reference>
<dbReference type="OrthoDB" id="439792at2759"/>
<organism evidence="5">
    <name type="scientific">Blastocystis hominis</name>
    <dbReference type="NCBI Taxonomy" id="12968"/>
    <lineage>
        <taxon>Eukaryota</taxon>
        <taxon>Sar</taxon>
        <taxon>Stramenopiles</taxon>
        <taxon>Bigyra</taxon>
        <taxon>Opalozoa</taxon>
        <taxon>Opalinata</taxon>
        <taxon>Blastocystidae</taxon>
        <taxon>Blastocystis</taxon>
    </lineage>
</organism>